<evidence type="ECO:0000313" key="3">
    <source>
        <dbReference type="EMBL" id="KAG9699565.1"/>
    </source>
</evidence>
<feature type="domain" description="PRISE-like Rossmann-fold" evidence="2">
    <location>
        <begin position="60"/>
        <end position="269"/>
    </location>
</feature>
<dbReference type="EMBL" id="JAHFXF010000031">
    <property type="protein sequence ID" value="KAG9699565.1"/>
    <property type="molecule type" value="Genomic_DNA"/>
</dbReference>
<dbReference type="PANTHER" id="PTHR32487:SF0">
    <property type="entry name" value="3-OXO-DELTA(4,5)-STEROID 5-BETA-REDUCTASE"/>
    <property type="match status" value="1"/>
</dbReference>
<dbReference type="Pfam" id="PF22917">
    <property type="entry name" value="PRISE"/>
    <property type="match status" value="1"/>
</dbReference>
<name>A0A9P8EW61_AURME</name>
<organism evidence="3 4">
    <name type="scientific">Aureobasidium melanogenum</name>
    <name type="common">Aureobasidium pullulans var. melanogenum</name>
    <dbReference type="NCBI Taxonomy" id="46634"/>
    <lineage>
        <taxon>Eukaryota</taxon>
        <taxon>Fungi</taxon>
        <taxon>Dikarya</taxon>
        <taxon>Ascomycota</taxon>
        <taxon>Pezizomycotina</taxon>
        <taxon>Dothideomycetes</taxon>
        <taxon>Dothideomycetidae</taxon>
        <taxon>Dothideales</taxon>
        <taxon>Saccotheciaceae</taxon>
        <taxon>Aureobasidium</taxon>
    </lineage>
</organism>
<dbReference type="InterPro" id="IPR036291">
    <property type="entry name" value="NAD(P)-bd_dom_sf"/>
</dbReference>
<dbReference type="Proteomes" id="UP000779574">
    <property type="component" value="Unassembled WGS sequence"/>
</dbReference>
<accession>A0A9P8EW61</accession>
<proteinExistence type="predicted"/>
<dbReference type="CDD" id="cd08948">
    <property type="entry name" value="5beta-POR_like_SDR_a"/>
    <property type="match status" value="1"/>
</dbReference>
<sequence length="1406" mass="160488">MPNAIVTGATGILGREIVFELGKDTKTWPTVYALSRSKKEDYPSNVKHTHLDLQGNPEDMAKELGHVDAEYVFFTAYLAQDDEDDATKVNGDMLQNFISALKLTGAAKKIKRFILTTGCKQYGVHFGAPKNPMQESDHWLKNSSYPSNFYYRQQEILKKEAEQNNWEWTVTYPNDVVGVAKGNFMNLVSAIGIYASICKELHQPLIWPGSPHFYTMFDSLTCSTLHAQFNTWAAFAPGAANQAFNVVNGDVESWQNLWPKVAAKFDLKIPEKMFEDKDFKNDFGDQGLVMPLKKTPPISEFAAQAGLLDTPALQQSLVEAKIDLSKWAQRAEVKEAWKKLSEREGLDASAFDNATWMFLNFVLGRNFDLVISMSKARKAGWTGYQDTWESIEGALERLVGEKVVPAFKVDYFNSGKVEQNGYKTPEALGGALSEKVNDGESDTVTFRLFVVEDLSREVIELLGSNFDIPPAFFREHVVDYAWYNVRDPWFDPPNFDTAIREQGWLQFRFVTARYFETTAQFEAACEEAESFNVLRRPDDDQNNKTLWDKQDAIVGITRARATLWSRKAEGESKPTVGVLLLDPTIQQGAALWRGYRNWESTPSMSTPSGTADDGPPRTSFFDDFVYWSQRLNNLRPPMPYETKSQVHIPIQALLHLICAEWFTMGEYIRARLGQIDWEVAFPEHFLRHQNVNVDIALKKLHIWRRLVPLYREMLADTLRHAIAGDIRVIFLRLATQEHDADVEAELHIIPARYSMFYALSYCWGDEEGSKNITLNGQKFRIPLWIDAISINQGPSEVKRSEERVGMEDMIIWRQEKEKSNREKSREIRRMDEIYKSASKVLIWLGQDTKFPLIPTNICSDPEKLRMWMLTLENKQAAIQALNQPYFRRAWCTQEVALARHASVILGPNIIAWHHLGPIVTPLTLPETVLYHSRIYHSESPPLPPQRWNSRPDSVTRHAKAAVERLSYLHLMIRSVRNNKEMSLFSLLVSTIHCESTYAIDKLYSLWSMAKDARLLLPDPDYKRTKADVFTEFTRSWINEYKRKDILSAIESHEDDERLEMPGWVPDWSSQKRKSSPLLYPLFTDGGFTNVEEARLYDASAGFDRMSRLTILDDFLLFKGSHRFSDNEGISCGKIRFCVSATYQGGSVDDVVFLSLMGLTKETVPDQGGFGKSFAAYRNFVRALVNPSGSSGADEEQSDINLTDQMVEDFIWAVVAGRTPSGSPYQTSPELPYEIVRREGKVTGLTPRKHASEEEDQPWYRHLESIMTGRRIALTEQGHVGLVPESARPGDEIGILSDCSVPLVFRDLWPVPARRILGDSYFKRMMQGEMVKEAGGEEEIRADIIHCWLRNCGSTLEIPERVRELRDRDLLKQEINRLLDEPLNLGQRSGPPISAQSRPQGRVFSFW</sequence>
<reference evidence="3" key="2">
    <citation type="submission" date="2021-08" db="EMBL/GenBank/DDBJ databases">
        <authorList>
            <person name="Gostincar C."/>
            <person name="Sun X."/>
            <person name="Song Z."/>
            <person name="Gunde-Cimerman N."/>
        </authorList>
    </citation>
    <scope>NUCLEOTIDE SEQUENCE</scope>
    <source>
        <strain evidence="3">EXF-9911</strain>
    </source>
</reference>
<evidence type="ECO:0000259" key="2">
    <source>
        <dbReference type="Pfam" id="PF22917"/>
    </source>
</evidence>
<reference evidence="3" key="1">
    <citation type="journal article" date="2021" name="J Fungi (Basel)">
        <title>Virulence traits and population genomics of the black yeast Aureobasidium melanogenum.</title>
        <authorList>
            <person name="Cernosa A."/>
            <person name="Sun X."/>
            <person name="Gostincar C."/>
            <person name="Fang C."/>
            <person name="Gunde-Cimerman N."/>
            <person name="Song Z."/>
        </authorList>
    </citation>
    <scope>NUCLEOTIDE SEQUENCE</scope>
    <source>
        <strain evidence="3">EXF-9911</strain>
    </source>
</reference>
<feature type="domain" description="Heterokaryon incompatibility" evidence="1">
    <location>
        <begin position="756"/>
        <end position="894"/>
    </location>
</feature>
<protein>
    <submittedName>
        <fullName evidence="3">NAD dependent epimerase/dehydratase family protein</fullName>
    </submittedName>
</protein>
<gene>
    <name evidence="3" type="ORF">KCU76_g1415</name>
</gene>
<dbReference type="SUPFAM" id="SSF51735">
    <property type="entry name" value="NAD(P)-binding Rossmann-fold domains"/>
    <property type="match status" value="1"/>
</dbReference>
<dbReference type="Gene3D" id="3.40.50.720">
    <property type="entry name" value="NAD(P)-binding Rossmann-like Domain"/>
    <property type="match status" value="1"/>
</dbReference>
<dbReference type="Pfam" id="PF06985">
    <property type="entry name" value="HET"/>
    <property type="match status" value="1"/>
</dbReference>
<comment type="caution">
    <text evidence="3">The sequence shown here is derived from an EMBL/GenBank/DDBJ whole genome shotgun (WGS) entry which is preliminary data.</text>
</comment>
<dbReference type="PANTHER" id="PTHR32487">
    <property type="entry name" value="3-OXO-DELTA(4,5)-STEROID 5-BETA-REDUCTASE"/>
    <property type="match status" value="1"/>
</dbReference>
<dbReference type="Pfam" id="PF26639">
    <property type="entry name" value="Het-6_barrel"/>
    <property type="match status" value="1"/>
</dbReference>
<dbReference type="InterPro" id="IPR055222">
    <property type="entry name" value="PRISE-like_Rossmann-fold"/>
</dbReference>
<evidence type="ECO:0000313" key="4">
    <source>
        <dbReference type="Proteomes" id="UP000779574"/>
    </source>
</evidence>
<dbReference type="InterPro" id="IPR010730">
    <property type="entry name" value="HET"/>
</dbReference>
<evidence type="ECO:0000259" key="1">
    <source>
        <dbReference type="Pfam" id="PF06985"/>
    </source>
</evidence>
<feature type="non-terminal residue" evidence="3">
    <location>
        <position position="1406"/>
    </location>
</feature>